<dbReference type="InterPro" id="IPR016192">
    <property type="entry name" value="APOBEC/CMP_deaminase_Zn-bd"/>
</dbReference>
<dbReference type="RefSeq" id="WP_150075719.1">
    <property type="nucleotide sequence ID" value="NZ_VWOX01000003.1"/>
</dbReference>
<dbReference type="PROSITE" id="PS51747">
    <property type="entry name" value="CYT_DCMP_DEAMINASES_2"/>
    <property type="match status" value="1"/>
</dbReference>
<reference evidence="4 5" key="1">
    <citation type="submission" date="2019-08" db="EMBL/GenBank/DDBJ databases">
        <authorList>
            <person name="Dhanesh K."/>
            <person name="Kumar G."/>
            <person name="Sasikala C."/>
            <person name="Venkata Ramana C."/>
        </authorList>
    </citation>
    <scope>NUCLEOTIDE SEQUENCE [LARGE SCALE GENOMIC DNA]</scope>
    <source>
        <strain evidence="4 5">JC645</strain>
    </source>
</reference>
<evidence type="ECO:0000313" key="5">
    <source>
        <dbReference type="Proteomes" id="UP000324479"/>
    </source>
</evidence>
<evidence type="ECO:0000259" key="3">
    <source>
        <dbReference type="PROSITE" id="PS51747"/>
    </source>
</evidence>
<dbReference type="InterPro" id="IPR002125">
    <property type="entry name" value="CMP_dCMP_dom"/>
</dbReference>
<proteinExistence type="predicted"/>
<dbReference type="AlphaFoldDB" id="A0A5M6DGP3"/>
<dbReference type="PANTHER" id="PTHR11079">
    <property type="entry name" value="CYTOSINE DEAMINASE FAMILY MEMBER"/>
    <property type="match status" value="1"/>
</dbReference>
<dbReference type="Pfam" id="PF00383">
    <property type="entry name" value="dCMP_cyt_deam_1"/>
    <property type="match status" value="1"/>
</dbReference>
<feature type="domain" description="CMP/dCMP-type deaminase" evidence="3">
    <location>
        <begin position="7"/>
        <end position="120"/>
    </location>
</feature>
<gene>
    <name evidence="4" type="ORF">FYK55_07315</name>
</gene>
<evidence type="ECO:0000313" key="4">
    <source>
        <dbReference type="EMBL" id="KAA5545450.1"/>
    </source>
</evidence>
<name>A0A5M6DGP3_9BACT</name>
<keyword evidence="5" id="KW-1185">Reference proteome</keyword>
<dbReference type="CDD" id="cd01285">
    <property type="entry name" value="nucleoside_deaminase"/>
    <property type="match status" value="1"/>
</dbReference>
<evidence type="ECO:0000256" key="1">
    <source>
        <dbReference type="ARBA" id="ARBA00022723"/>
    </source>
</evidence>
<keyword evidence="2" id="KW-0862">Zinc</keyword>
<dbReference type="PANTHER" id="PTHR11079:SF162">
    <property type="entry name" value="RIBOFLAVIN BIOSYNTHESIS PROTEIN PYRD, CHLOROPLASTIC"/>
    <property type="match status" value="1"/>
</dbReference>
<dbReference type="GO" id="GO:0008270">
    <property type="term" value="F:zinc ion binding"/>
    <property type="evidence" value="ECO:0007669"/>
    <property type="project" value="InterPro"/>
</dbReference>
<dbReference type="Proteomes" id="UP000324479">
    <property type="component" value="Unassembled WGS sequence"/>
</dbReference>
<sequence>MSMNSREGLEERMRTAVAIAKVGIGKGQSPFGASIYDARGEPIVAEHNRVQSALDPSAHAEVEAIRSACKKIGQPDLSGFWLFATCEPCAMCASAIVLAGIRNVVFGATVQDAQEAGFTLLQFECRETFDRVDPEFLVYGEILRQECQNLFQRAGD</sequence>
<comment type="caution">
    <text evidence="4">The sequence shown here is derived from an EMBL/GenBank/DDBJ whole genome shotgun (WGS) entry which is preliminary data.</text>
</comment>
<dbReference type="Gene3D" id="3.40.140.10">
    <property type="entry name" value="Cytidine Deaminase, domain 2"/>
    <property type="match status" value="1"/>
</dbReference>
<accession>A0A5M6DGP3</accession>
<dbReference type="GO" id="GO:0016787">
    <property type="term" value="F:hydrolase activity"/>
    <property type="evidence" value="ECO:0007669"/>
    <property type="project" value="InterPro"/>
</dbReference>
<keyword evidence="1" id="KW-0479">Metal-binding</keyword>
<dbReference type="PROSITE" id="PS00903">
    <property type="entry name" value="CYT_DCMP_DEAMINASES_1"/>
    <property type="match status" value="1"/>
</dbReference>
<protein>
    <submittedName>
        <fullName evidence="4">Nucleoside deaminase</fullName>
    </submittedName>
</protein>
<organism evidence="4 5">
    <name type="scientific">Roseiconus nitratireducens</name>
    <dbReference type="NCBI Taxonomy" id="2605748"/>
    <lineage>
        <taxon>Bacteria</taxon>
        <taxon>Pseudomonadati</taxon>
        <taxon>Planctomycetota</taxon>
        <taxon>Planctomycetia</taxon>
        <taxon>Pirellulales</taxon>
        <taxon>Pirellulaceae</taxon>
        <taxon>Roseiconus</taxon>
    </lineage>
</organism>
<dbReference type="InterPro" id="IPR016193">
    <property type="entry name" value="Cytidine_deaminase-like"/>
</dbReference>
<dbReference type="EMBL" id="VWOX01000003">
    <property type="protein sequence ID" value="KAA5545450.1"/>
    <property type="molecule type" value="Genomic_DNA"/>
</dbReference>
<evidence type="ECO:0000256" key="2">
    <source>
        <dbReference type="ARBA" id="ARBA00022833"/>
    </source>
</evidence>
<dbReference type="SUPFAM" id="SSF53927">
    <property type="entry name" value="Cytidine deaminase-like"/>
    <property type="match status" value="1"/>
</dbReference>